<accession>A0ABT0XTX8</accession>
<keyword evidence="5 8" id="KW-0812">Transmembrane</keyword>
<evidence type="ECO:0000256" key="2">
    <source>
        <dbReference type="ARBA" id="ARBA00008038"/>
    </source>
</evidence>
<feature type="transmembrane region" description="Helical" evidence="8">
    <location>
        <begin position="181"/>
        <end position="201"/>
    </location>
</feature>
<keyword evidence="7 8" id="KW-0472">Membrane</keyword>
<keyword evidence="3" id="KW-0813">Transport</keyword>
<dbReference type="EMBL" id="JAMQOL010000008">
    <property type="protein sequence ID" value="MCM4077241.1"/>
    <property type="molecule type" value="Genomic_DNA"/>
</dbReference>
<evidence type="ECO:0000256" key="3">
    <source>
        <dbReference type="ARBA" id="ARBA00022448"/>
    </source>
</evidence>
<dbReference type="NCBIfam" id="NF006583">
    <property type="entry name" value="PRK09109.1"/>
    <property type="match status" value="1"/>
</dbReference>
<comment type="caution">
    <text evidence="10">The sequence shown here is derived from an EMBL/GenBank/DDBJ whole genome shotgun (WGS) entry which is preliminary data.</text>
</comment>
<dbReference type="Proteomes" id="UP001523216">
    <property type="component" value="Unassembled WGS sequence"/>
</dbReference>
<keyword evidence="10" id="KW-0282">Flagellum</keyword>
<keyword evidence="4" id="KW-1003">Cell membrane</keyword>
<evidence type="ECO:0000259" key="9">
    <source>
        <dbReference type="Pfam" id="PF01618"/>
    </source>
</evidence>
<feature type="transmembrane region" description="Helical" evidence="8">
    <location>
        <begin position="145"/>
        <end position="169"/>
    </location>
</feature>
<dbReference type="PANTHER" id="PTHR30433:SF3">
    <property type="entry name" value="MOTILITY PROTEIN A"/>
    <property type="match status" value="1"/>
</dbReference>
<dbReference type="InterPro" id="IPR047055">
    <property type="entry name" value="MotA-like"/>
</dbReference>
<evidence type="ECO:0000256" key="7">
    <source>
        <dbReference type="ARBA" id="ARBA00023136"/>
    </source>
</evidence>
<proteinExistence type="inferred from homology"/>
<comment type="subcellular location">
    <subcellularLocation>
        <location evidence="1">Cell membrane</location>
        <topology evidence="1">Multi-pass membrane protein</topology>
    </subcellularLocation>
</comment>
<evidence type="ECO:0000256" key="1">
    <source>
        <dbReference type="ARBA" id="ARBA00004651"/>
    </source>
</evidence>
<dbReference type="PANTHER" id="PTHR30433">
    <property type="entry name" value="CHEMOTAXIS PROTEIN MOTA"/>
    <property type="match status" value="1"/>
</dbReference>
<feature type="transmembrane region" description="Helical" evidence="8">
    <location>
        <begin position="28"/>
        <end position="49"/>
    </location>
</feature>
<gene>
    <name evidence="10" type="ORF">LXN57_06645</name>
</gene>
<feature type="transmembrane region" description="Helical" evidence="8">
    <location>
        <begin position="5"/>
        <end position="22"/>
    </location>
</feature>
<keyword evidence="6 8" id="KW-1133">Transmembrane helix</keyword>
<sequence length="263" mass="27642">MDISTIVGVVAGLIIVFTVQILEGGSPTSILLIPSMLLVFGGAFAAAMAGGVMKDWTGVGAQLTKAFAKKVTPPTELVDEVVKLAERARREGLLALEDAVKTVEHPFLKRGLQLAIDGTDPDELHDILHAEIAAKKKSDKASAKLFENMGGYAPTIGIVGTVMGLVHVLENLDKPDTLGHSIAAAFCATLWGVLSANLIWLPVASRLARLSAVEAEEMELVVDGVLAIQAGSNPRLVAQKLRSLLPPDEAKKAETAANTKKAA</sequence>
<dbReference type="InterPro" id="IPR000540">
    <property type="entry name" value="Flag_MotA_CS"/>
</dbReference>
<evidence type="ECO:0000256" key="5">
    <source>
        <dbReference type="ARBA" id="ARBA00022692"/>
    </source>
</evidence>
<keyword evidence="10" id="KW-0969">Cilium</keyword>
<organism evidence="10 11">
    <name type="scientific">Paractinoplanes hotanensis</name>
    <dbReference type="NCBI Taxonomy" id="2906497"/>
    <lineage>
        <taxon>Bacteria</taxon>
        <taxon>Bacillati</taxon>
        <taxon>Actinomycetota</taxon>
        <taxon>Actinomycetes</taxon>
        <taxon>Micromonosporales</taxon>
        <taxon>Micromonosporaceae</taxon>
        <taxon>Paractinoplanes</taxon>
    </lineage>
</organism>
<dbReference type="Pfam" id="PF01618">
    <property type="entry name" value="MotA_ExbB"/>
    <property type="match status" value="1"/>
</dbReference>
<dbReference type="InterPro" id="IPR002898">
    <property type="entry name" value="MotA_ExbB_proton_chnl"/>
</dbReference>
<name>A0ABT0XTX8_9ACTN</name>
<evidence type="ECO:0000313" key="10">
    <source>
        <dbReference type="EMBL" id="MCM4077241.1"/>
    </source>
</evidence>
<evidence type="ECO:0000256" key="4">
    <source>
        <dbReference type="ARBA" id="ARBA00022475"/>
    </source>
</evidence>
<keyword evidence="11" id="KW-1185">Reference proteome</keyword>
<keyword evidence="10" id="KW-0966">Cell projection</keyword>
<evidence type="ECO:0000256" key="6">
    <source>
        <dbReference type="ARBA" id="ARBA00022989"/>
    </source>
</evidence>
<reference evidence="10 11" key="1">
    <citation type="submission" date="2022-06" db="EMBL/GenBank/DDBJ databases">
        <title>Actinoplanes abujensis sp. nov., isolated from Nigerian arid soil.</title>
        <authorList>
            <person name="Ding P."/>
        </authorList>
    </citation>
    <scope>NUCLEOTIDE SEQUENCE [LARGE SCALE GENOMIC DNA]</scope>
    <source>
        <strain evidence="11">TRM88002</strain>
    </source>
</reference>
<protein>
    <submittedName>
        <fullName evidence="10">Flagellar motor protein</fullName>
    </submittedName>
</protein>
<evidence type="ECO:0000256" key="8">
    <source>
        <dbReference type="SAM" id="Phobius"/>
    </source>
</evidence>
<dbReference type="PROSITE" id="PS01307">
    <property type="entry name" value="MOTA"/>
    <property type="match status" value="1"/>
</dbReference>
<evidence type="ECO:0000313" key="11">
    <source>
        <dbReference type="Proteomes" id="UP001523216"/>
    </source>
</evidence>
<feature type="domain" description="MotA/TolQ/ExbB proton channel" evidence="9">
    <location>
        <begin position="101"/>
        <end position="219"/>
    </location>
</feature>
<comment type="similarity">
    <text evidence="2">Belongs to the MotA family.</text>
</comment>
<dbReference type="RefSeq" id="WP_251797130.1">
    <property type="nucleotide sequence ID" value="NZ_JAMQOL010000008.1"/>
</dbReference>